<name>A0A6A3HN98_9STRA</name>
<evidence type="ECO:0000313" key="4">
    <source>
        <dbReference type="Proteomes" id="UP000429607"/>
    </source>
</evidence>
<protein>
    <submittedName>
        <fullName evidence="1">Uncharacterized protein</fullName>
    </submittedName>
</protein>
<evidence type="ECO:0000313" key="2">
    <source>
        <dbReference type="EMBL" id="KAE8971576.1"/>
    </source>
</evidence>
<dbReference type="AlphaFoldDB" id="A0A6A3HN98"/>
<sequence>MNEVEEVYSATAKTALLEDVLQANGEEHLYTKIMELSVHAEYEPSLIFGWQNVEEFVRAIQSARAQAAAPGGEPLPADPLGLPAALTVHNFKEALLNHVTTQLVSARLGTTCLPYSLAQCMEVIFVLSKLDFDPWTRRIVAVAVPNMLPIAFVYMPRPRSHTLESVAPPLPDSLWG</sequence>
<evidence type="ECO:0000313" key="6">
    <source>
        <dbReference type="Proteomes" id="UP000435112"/>
    </source>
</evidence>
<dbReference type="EMBL" id="QXFV01004302">
    <property type="protein sequence ID" value="KAE8970442.1"/>
    <property type="molecule type" value="Genomic_DNA"/>
</dbReference>
<dbReference type="Proteomes" id="UP000435112">
    <property type="component" value="Unassembled WGS sequence"/>
</dbReference>
<reference evidence="4 6" key="1">
    <citation type="submission" date="2018-09" db="EMBL/GenBank/DDBJ databases">
        <title>Genomic investigation of the strawberry pathogen Phytophthora fragariae indicates pathogenicity is determined by transcriptional variation in three key races.</title>
        <authorList>
            <person name="Adams T.M."/>
            <person name="Armitage A.D."/>
            <person name="Sobczyk M.K."/>
            <person name="Bates H.J."/>
            <person name="Dunwell J.M."/>
            <person name="Nellist C.F."/>
            <person name="Harrison R.J."/>
        </authorList>
    </citation>
    <scope>NUCLEOTIDE SEQUENCE [LARGE SCALE GENOMIC DNA]</scope>
    <source>
        <strain evidence="1 4">SCRP249</strain>
        <strain evidence="2 6">SCRP324</strain>
        <strain evidence="3 5">SCRP333</strain>
    </source>
</reference>
<dbReference type="Proteomes" id="UP000434957">
    <property type="component" value="Unassembled WGS sequence"/>
</dbReference>
<evidence type="ECO:0000313" key="1">
    <source>
        <dbReference type="EMBL" id="KAE8970442.1"/>
    </source>
</evidence>
<gene>
    <name evidence="1" type="ORF">PR001_g27206</name>
    <name evidence="2" type="ORF">PR002_g26778</name>
    <name evidence="3" type="ORF">PR003_g30310</name>
</gene>
<organism evidence="1 4">
    <name type="scientific">Phytophthora rubi</name>
    <dbReference type="NCBI Taxonomy" id="129364"/>
    <lineage>
        <taxon>Eukaryota</taxon>
        <taxon>Sar</taxon>
        <taxon>Stramenopiles</taxon>
        <taxon>Oomycota</taxon>
        <taxon>Peronosporomycetes</taxon>
        <taxon>Peronosporales</taxon>
        <taxon>Peronosporaceae</taxon>
        <taxon>Phytophthora</taxon>
    </lineage>
</organism>
<keyword evidence="5" id="KW-1185">Reference proteome</keyword>
<proteinExistence type="predicted"/>
<evidence type="ECO:0000313" key="3">
    <source>
        <dbReference type="EMBL" id="KAE9272103.1"/>
    </source>
</evidence>
<comment type="caution">
    <text evidence="1">The sequence shown here is derived from an EMBL/GenBank/DDBJ whole genome shotgun (WGS) entry which is preliminary data.</text>
</comment>
<dbReference type="OrthoDB" id="117489at2759"/>
<dbReference type="EMBL" id="QXFT01005569">
    <property type="protein sequence ID" value="KAE9272103.1"/>
    <property type="molecule type" value="Genomic_DNA"/>
</dbReference>
<accession>A0A6A3HN98</accession>
<dbReference type="Proteomes" id="UP000429607">
    <property type="component" value="Unassembled WGS sequence"/>
</dbReference>
<evidence type="ECO:0000313" key="5">
    <source>
        <dbReference type="Proteomes" id="UP000434957"/>
    </source>
</evidence>
<dbReference type="EMBL" id="QXFU01003965">
    <property type="protein sequence ID" value="KAE8971576.1"/>
    <property type="molecule type" value="Genomic_DNA"/>
</dbReference>